<proteinExistence type="predicted"/>
<keyword evidence="2" id="KW-1185">Reference proteome</keyword>
<dbReference type="InterPro" id="IPR015421">
    <property type="entry name" value="PyrdxlP-dep_Trfase_major"/>
</dbReference>
<protein>
    <submittedName>
        <fullName evidence="1">Uncharacterized protein</fullName>
    </submittedName>
</protein>
<sequence>MPLKSQGTTQRDFPHIGGVGGTCGGNPLVYAAALESIEVVKDSLDNAIKVGEINYEQM</sequence>
<evidence type="ECO:0000313" key="2">
    <source>
        <dbReference type="Proteomes" id="UP000013307"/>
    </source>
</evidence>
<reference evidence="1 2" key="1">
    <citation type="journal article" date="2013" name="Genome Announc.">
        <title>Complete Genome Sequence of the Thermophilic and Facultatively Chemolithoautotrophic Sulfate Reducer Archaeoglobus sulfaticallidus Strain PM70-1T.</title>
        <authorList>
            <person name="Stokke R."/>
            <person name="Hocking W.P."/>
            <person name="Steinsbu B.O."/>
            <person name="Steen I.H."/>
        </authorList>
    </citation>
    <scope>NUCLEOTIDE SEQUENCE [LARGE SCALE GENOMIC DNA]</scope>
    <source>
        <strain evidence="1">PM70-1</strain>
    </source>
</reference>
<dbReference type="Proteomes" id="UP000013307">
    <property type="component" value="Chromosome"/>
</dbReference>
<dbReference type="Gene3D" id="3.40.640.10">
    <property type="entry name" value="Type I PLP-dependent aspartate aminotransferase-like (Major domain)"/>
    <property type="match status" value="1"/>
</dbReference>
<dbReference type="HOGENOM" id="CLU_2968258_0_0_2"/>
<name>N0BED4_9EURY</name>
<dbReference type="KEGG" id="ast:Asulf_00587"/>
<dbReference type="AlphaFoldDB" id="N0BED4"/>
<gene>
    <name evidence="1" type="ORF">Asulf_00587</name>
</gene>
<dbReference type="GeneID" id="54768309"/>
<accession>N0BED4</accession>
<dbReference type="Gene3D" id="3.90.1150.10">
    <property type="entry name" value="Aspartate Aminotransferase, domain 1"/>
    <property type="match status" value="1"/>
</dbReference>
<organism evidence="1 2">
    <name type="scientific">Archaeoglobus sulfaticallidus PM70-1</name>
    <dbReference type="NCBI Taxonomy" id="387631"/>
    <lineage>
        <taxon>Archaea</taxon>
        <taxon>Methanobacteriati</taxon>
        <taxon>Methanobacteriota</taxon>
        <taxon>Archaeoglobi</taxon>
        <taxon>Archaeoglobales</taxon>
        <taxon>Archaeoglobaceae</taxon>
        <taxon>Archaeoglobus</taxon>
    </lineage>
</organism>
<dbReference type="EMBL" id="CP005290">
    <property type="protein sequence ID" value="AGK60607.1"/>
    <property type="molecule type" value="Genomic_DNA"/>
</dbReference>
<evidence type="ECO:0000313" key="1">
    <source>
        <dbReference type="EMBL" id="AGK60607.1"/>
    </source>
</evidence>
<dbReference type="STRING" id="387631.Asulf_00587"/>
<dbReference type="RefSeq" id="WP_015590206.1">
    <property type="nucleotide sequence ID" value="NC_021169.1"/>
</dbReference>
<dbReference type="InterPro" id="IPR015422">
    <property type="entry name" value="PyrdxlP-dep_Trfase_small"/>
</dbReference>